<dbReference type="GO" id="GO:0016020">
    <property type="term" value="C:membrane"/>
    <property type="evidence" value="ECO:0007669"/>
    <property type="project" value="InterPro"/>
</dbReference>
<dbReference type="SUPFAM" id="SSF55874">
    <property type="entry name" value="ATPase domain of HSP90 chaperone/DNA topoisomerase II/histidine kinase"/>
    <property type="match status" value="1"/>
</dbReference>
<evidence type="ECO:0000256" key="1">
    <source>
        <dbReference type="SAM" id="Phobius"/>
    </source>
</evidence>
<evidence type="ECO:0000313" key="3">
    <source>
        <dbReference type="EMBL" id="KAA9042273.1"/>
    </source>
</evidence>
<protein>
    <submittedName>
        <fullName evidence="3">Sensor histidine kinase</fullName>
    </submittedName>
</protein>
<sequence length="377" mass="43761">MYLKPIEKRNIFFAVLAIEFLWNILATHTLRYVLKKLNWITFPSNRVIALFLLSVTLTGLVSFYGAKSTAVLTGYSLVEYDKREAFKAAVSKEKALNLSGTDYYRNTQKESDGYTAAQNIKKSTGWYRNSAGNWQYEDQDKGRFWWDIILTFLFVSLWLLLYMVWHYLVRNRKDEIDKISLEKTVKELELNTIKSHINPHFIFNSLNSIRALVDENPQRARTAITELSNILRSSMQVEKMETVPLHKELDIVKDYLALEHMRFEERLKIEMDIDEDTLEQPVPPMMLQTLVENAIKHGISKKIKGGVVRVTSKFTDHHFELIVQNTGTLSDEFVPEGFGLKSTRDRLKFLFQGKADFQITKINGSEVQARIVMPVSF</sequence>
<dbReference type="InterPro" id="IPR010559">
    <property type="entry name" value="Sig_transdc_His_kin_internal"/>
</dbReference>
<evidence type="ECO:0000259" key="2">
    <source>
        <dbReference type="Pfam" id="PF06580"/>
    </source>
</evidence>
<keyword evidence="3" id="KW-0808">Transferase</keyword>
<evidence type="ECO:0000313" key="4">
    <source>
        <dbReference type="Proteomes" id="UP000326903"/>
    </source>
</evidence>
<dbReference type="Proteomes" id="UP000326903">
    <property type="component" value="Unassembled WGS sequence"/>
</dbReference>
<gene>
    <name evidence="3" type="ORF">FW778_05335</name>
</gene>
<dbReference type="AlphaFoldDB" id="A0A5J5IPR6"/>
<dbReference type="Pfam" id="PF06580">
    <property type="entry name" value="His_kinase"/>
    <property type="match status" value="1"/>
</dbReference>
<dbReference type="InterPro" id="IPR036890">
    <property type="entry name" value="HATPase_C_sf"/>
</dbReference>
<keyword evidence="1" id="KW-0472">Membrane</keyword>
<dbReference type="InterPro" id="IPR050640">
    <property type="entry name" value="Bact_2-comp_sensor_kinase"/>
</dbReference>
<feature type="transmembrane region" description="Helical" evidence="1">
    <location>
        <begin position="144"/>
        <end position="165"/>
    </location>
</feature>
<dbReference type="Gene3D" id="3.30.565.10">
    <property type="entry name" value="Histidine kinase-like ATPase, C-terminal domain"/>
    <property type="match status" value="1"/>
</dbReference>
<reference evidence="3 4" key="1">
    <citation type="submission" date="2019-09" db="EMBL/GenBank/DDBJ databases">
        <title>Draft genome sequence of Ginsengibacter sp. BR5-29.</title>
        <authorList>
            <person name="Im W.-T."/>
        </authorList>
    </citation>
    <scope>NUCLEOTIDE SEQUENCE [LARGE SCALE GENOMIC DNA]</scope>
    <source>
        <strain evidence="3 4">BR5-29</strain>
    </source>
</reference>
<dbReference type="PANTHER" id="PTHR34220:SF7">
    <property type="entry name" value="SENSOR HISTIDINE KINASE YPDA"/>
    <property type="match status" value="1"/>
</dbReference>
<feature type="transmembrane region" description="Helical" evidence="1">
    <location>
        <begin position="12"/>
        <end position="34"/>
    </location>
</feature>
<feature type="domain" description="Signal transduction histidine kinase internal region" evidence="2">
    <location>
        <begin position="189"/>
        <end position="267"/>
    </location>
</feature>
<keyword evidence="1" id="KW-1133">Transmembrane helix</keyword>
<keyword evidence="4" id="KW-1185">Reference proteome</keyword>
<name>A0A5J5IPR6_9BACT</name>
<keyword evidence="3" id="KW-0418">Kinase</keyword>
<dbReference type="PANTHER" id="PTHR34220">
    <property type="entry name" value="SENSOR HISTIDINE KINASE YPDA"/>
    <property type="match status" value="1"/>
</dbReference>
<organism evidence="3 4">
    <name type="scientific">Ginsengibacter hankyongi</name>
    <dbReference type="NCBI Taxonomy" id="2607284"/>
    <lineage>
        <taxon>Bacteria</taxon>
        <taxon>Pseudomonadati</taxon>
        <taxon>Bacteroidota</taxon>
        <taxon>Chitinophagia</taxon>
        <taxon>Chitinophagales</taxon>
        <taxon>Chitinophagaceae</taxon>
        <taxon>Ginsengibacter</taxon>
    </lineage>
</organism>
<dbReference type="EMBL" id="VYQF01000001">
    <property type="protein sequence ID" value="KAA9042273.1"/>
    <property type="molecule type" value="Genomic_DNA"/>
</dbReference>
<dbReference type="GO" id="GO:0000155">
    <property type="term" value="F:phosphorelay sensor kinase activity"/>
    <property type="evidence" value="ECO:0007669"/>
    <property type="project" value="InterPro"/>
</dbReference>
<keyword evidence="1" id="KW-0812">Transmembrane</keyword>
<feature type="transmembrane region" description="Helical" evidence="1">
    <location>
        <begin position="46"/>
        <end position="66"/>
    </location>
</feature>
<accession>A0A5J5IPR6</accession>
<proteinExistence type="predicted"/>
<comment type="caution">
    <text evidence="3">The sequence shown here is derived from an EMBL/GenBank/DDBJ whole genome shotgun (WGS) entry which is preliminary data.</text>
</comment>